<keyword evidence="7" id="KW-0503">Monooxygenase</keyword>
<dbReference type="PANTHER" id="PTHR24286:SF24">
    <property type="entry name" value="LANOSTEROL 14-ALPHA DEMETHYLASE"/>
    <property type="match status" value="1"/>
</dbReference>
<accession>A0A6I6DSM1</accession>
<reference evidence="8 9" key="1">
    <citation type="submission" date="2018-09" db="EMBL/GenBank/DDBJ databases">
        <title>Whole genome sequencing of Microbacterium oryzae strain MB-10T.</title>
        <authorList>
            <person name="Das S.K."/>
        </authorList>
    </citation>
    <scope>NUCLEOTIDE SEQUENCE [LARGE SCALE GENOMIC DNA]</scope>
    <source>
        <strain evidence="8 9">MB-10</strain>
    </source>
</reference>
<dbReference type="PANTHER" id="PTHR24286">
    <property type="entry name" value="CYTOCHROME P450 26"/>
    <property type="match status" value="1"/>
</dbReference>
<comment type="cofactor">
    <cofactor evidence="1">
        <name>heme</name>
        <dbReference type="ChEBI" id="CHEBI:30413"/>
    </cofactor>
</comment>
<evidence type="ECO:0000256" key="2">
    <source>
        <dbReference type="ARBA" id="ARBA00010617"/>
    </source>
</evidence>
<dbReference type="SUPFAM" id="SSF48264">
    <property type="entry name" value="Cytochrome P450"/>
    <property type="match status" value="1"/>
</dbReference>
<protein>
    <submittedName>
        <fullName evidence="8">Cytochrome P450</fullName>
    </submittedName>
</protein>
<dbReference type="GO" id="GO:0020037">
    <property type="term" value="F:heme binding"/>
    <property type="evidence" value="ECO:0007669"/>
    <property type="project" value="InterPro"/>
</dbReference>
<comment type="similarity">
    <text evidence="2">Belongs to the cytochrome P450 family.</text>
</comment>
<evidence type="ECO:0000256" key="3">
    <source>
        <dbReference type="ARBA" id="ARBA00022617"/>
    </source>
</evidence>
<dbReference type="Proteomes" id="UP000422989">
    <property type="component" value="Chromosome"/>
</dbReference>
<keyword evidence="3" id="KW-0349">Heme</keyword>
<proteinExistence type="inferred from homology"/>
<evidence type="ECO:0000256" key="4">
    <source>
        <dbReference type="ARBA" id="ARBA00022723"/>
    </source>
</evidence>
<dbReference type="RefSeq" id="WP_156242449.1">
    <property type="nucleotide sequence ID" value="NZ_BAAAZL010000004.1"/>
</dbReference>
<name>A0A6I6DSM1_9MICO</name>
<dbReference type="GO" id="GO:0005506">
    <property type="term" value="F:iron ion binding"/>
    <property type="evidence" value="ECO:0007669"/>
    <property type="project" value="InterPro"/>
</dbReference>
<keyword evidence="6" id="KW-0408">Iron</keyword>
<dbReference type="GO" id="GO:0016125">
    <property type="term" value="P:sterol metabolic process"/>
    <property type="evidence" value="ECO:0007669"/>
    <property type="project" value="TreeGrafter"/>
</dbReference>
<evidence type="ECO:0000256" key="6">
    <source>
        <dbReference type="ARBA" id="ARBA00023004"/>
    </source>
</evidence>
<dbReference type="GO" id="GO:0016705">
    <property type="term" value="F:oxidoreductase activity, acting on paired donors, with incorporation or reduction of molecular oxygen"/>
    <property type="evidence" value="ECO:0007669"/>
    <property type="project" value="InterPro"/>
</dbReference>
<evidence type="ECO:0000256" key="7">
    <source>
        <dbReference type="ARBA" id="ARBA00023033"/>
    </source>
</evidence>
<dbReference type="AlphaFoldDB" id="A0A6I6DSM1"/>
<dbReference type="InterPro" id="IPR001128">
    <property type="entry name" value="Cyt_P450"/>
</dbReference>
<dbReference type="Pfam" id="PF00067">
    <property type="entry name" value="p450"/>
    <property type="match status" value="1"/>
</dbReference>
<dbReference type="KEGG" id="moj:D7D94_09910"/>
<dbReference type="Gene3D" id="1.10.630.10">
    <property type="entry name" value="Cytochrome P450"/>
    <property type="match status" value="1"/>
</dbReference>
<evidence type="ECO:0000313" key="8">
    <source>
        <dbReference type="EMBL" id="QGU27945.1"/>
    </source>
</evidence>
<evidence type="ECO:0000256" key="5">
    <source>
        <dbReference type="ARBA" id="ARBA00023002"/>
    </source>
</evidence>
<keyword evidence="4" id="KW-0479">Metal-binding</keyword>
<dbReference type="InterPro" id="IPR036396">
    <property type="entry name" value="Cyt_P450_sf"/>
</dbReference>
<dbReference type="OrthoDB" id="9764248at2"/>
<organism evidence="8 9">
    <name type="scientific">Microbacterium oryzae</name>
    <dbReference type="NCBI Taxonomy" id="743009"/>
    <lineage>
        <taxon>Bacteria</taxon>
        <taxon>Bacillati</taxon>
        <taxon>Actinomycetota</taxon>
        <taxon>Actinomycetes</taxon>
        <taxon>Micrococcales</taxon>
        <taxon>Microbacteriaceae</taxon>
        <taxon>Microbacterium</taxon>
    </lineage>
</organism>
<keyword evidence="5" id="KW-0560">Oxidoreductase</keyword>
<evidence type="ECO:0000256" key="1">
    <source>
        <dbReference type="ARBA" id="ARBA00001971"/>
    </source>
</evidence>
<evidence type="ECO:0000313" key="9">
    <source>
        <dbReference type="Proteomes" id="UP000422989"/>
    </source>
</evidence>
<sequence>MTASASAAPRPSDRPAEAGVPTLAADATLRFVRDGYAFGIRGYRDVGADAFRTRLMGRSVVVARGAEAAHVFGAGGFRRSGAIPRSTMHLLQDEGSVQALEGERHRERRALMTEFAEGGRGTLVSLFRSEWEAEVEKSRGVRVKLLDLASVALARAALRWVGLALPADEEKEIAADLRSMIDHAASVGPVNWAARTRRRRMEDWAGGLIDDARAHGENVTIVGRLAHHEEDGRRLDTAVAAVELLNLLRPVVAVARFVAFAAHALHHHPDWKARIGEGAESSTRWMADEVRRFYPFFPVIGGVATDPFRLHGVDFPAGQWMLLDLYGTDHSPHLWRQPDAFDPFRFADASPKAIVAQGAGEGLGAHRCPGELATSDLVAAALSLLVSGRPYEVPIQDLRISLRRIPAQPESGMAVIFA</sequence>
<gene>
    <name evidence="8" type="ORF">D7D94_09910</name>
</gene>
<keyword evidence="9" id="KW-1185">Reference proteome</keyword>
<dbReference type="GO" id="GO:0004497">
    <property type="term" value="F:monooxygenase activity"/>
    <property type="evidence" value="ECO:0007669"/>
    <property type="project" value="UniProtKB-KW"/>
</dbReference>
<dbReference type="EMBL" id="CP032550">
    <property type="protein sequence ID" value="QGU27945.1"/>
    <property type="molecule type" value="Genomic_DNA"/>
</dbReference>